<feature type="transmembrane region" description="Helical" evidence="1">
    <location>
        <begin position="127"/>
        <end position="148"/>
    </location>
</feature>
<dbReference type="OrthoDB" id="3223377at2759"/>
<dbReference type="PANTHER" id="PTHR40465">
    <property type="entry name" value="CHROMOSOME 1, WHOLE GENOME SHOTGUN SEQUENCE"/>
    <property type="match status" value="1"/>
</dbReference>
<feature type="transmembrane region" description="Helical" evidence="1">
    <location>
        <begin position="20"/>
        <end position="41"/>
    </location>
</feature>
<feature type="transmembrane region" description="Helical" evidence="1">
    <location>
        <begin position="168"/>
        <end position="187"/>
    </location>
</feature>
<comment type="caution">
    <text evidence="3">The sequence shown here is derived from an EMBL/GenBank/DDBJ whole genome shotgun (WGS) entry which is preliminary data.</text>
</comment>
<feature type="domain" description="DUF6534" evidence="2">
    <location>
        <begin position="174"/>
        <end position="260"/>
    </location>
</feature>
<accession>A0A8S0XMI0</accession>
<evidence type="ECO:0000256" key="1">
    <source>
        <dbReference type="SAM" id="Phobius"/>
    </source>
</evidence>
<dbReference type="InterPro" id="IPR045339">
    <property type="entry name" value="DUF6534"/>
</dbReference>
<keyword evidence="1" id="KW-0812">Transmembrane</keyword>
<evidence type="ECO:0000313" key="3">
    <source>
        <dbReference type="EMBL" id="CAA7266183.1"/>
    </source>
</evidence>
<gene>
    <name evidence="3" type="ORF">AAE3_LOCUS8484</name>
</gene>
<dbReference type="PANTHER" id="PTHR40465:SF1">
    <property type="entry name" value="DUF6534 DOMAIN-CONTAINING PROTEIN"/>
    <property type="match status" value="1"/>
</dbReference>
<evidence type="ECO:0000313" key="4">
    <source>
        <dbReference type="Proteomes" id="UP000467700"/>
    </source>
</evidence>
<keyword evidence="4" id="KW-1185">Reference proteome</keyword>
<dbReference type="Pfam" id="PF20152">
    <property type="entry name" value="DUF6534"/>
    <property type="match status" value="1"/>
</dbReference>
<protein>
    <recommendedName>
        <fullName evidence="2">DUF6534 domain-containing protein</fullName>
    </recommendedName>
</protein>
<dbReference type="Proteomes" id="UP000467700">
    <property type="component" value="Unassembled WGS sequence"/>
</dbReference>
<evidence type="ECO:0000259" key="2">
    <source>
        <dbReference type="Pfam" id="PF20152"/>
    </source>
</evidence>
<dbReference type="AlphaFoldDB" id="A0A8S0XMI0"/>
<feature type="transmembrane region" description="Helical" evidence="1">
    <location>
        <begin position="96"/>
        <end position="115"/>
    </location>
</feature>
<dbReference type="EMBL" id="CACVBS010000053">
    <property type="protein sequence ID" value="CAA7266183.1"/>
    <property type="molecule type" value="Genomic_DNA"/>
</dbReference>
<reference evidence="3 4" key="1">
    <citation type="submission" date="2020-01" db="EMBL/GenBank/DDBJ databases">
        <authorList>
            <person name="Gupta K D."/>
        </authorList>
    </citation>
    <scope>NUCLEOTIDE SEQUENCE [LARGE SCALE GENOMIC DNA]</scope>
</reference>
<feature type="transmembrane region" description="Helical" evidence="1">
    <location>
        <begin position="208"/>
        <end position="230"/>
    </location>
</feature>
<proteinExistence type="predicted"/>
<organism evidence="3 4">
    <name type="scientific">Cyclocybe aegerita</name>
    <name type="common">Black poplar mushroom</name>
    <name type="synonym">Agrocybe aegerita</name>
    <dbReference type="NCBI Taxonomy" id="1973307"/>
    <lineage>
        <taxon>Eukaryota</taxon>
        <taxon>Fungi</taxon>
        <taxon>Dikarya</taxon>
        <taxon>Basidiomycota</taxon>
        <taxon>Agaricomycotina</taxon>
        <taxon>Agaricomycetes</taxon>
        <taxon>Agaricomycetidae</taxon>
        <taxon>Agaricales</taxon>
        <taxon>Agaricineae</taxon>
        <taxon>Bolbitiaceae</taxon>
        <taxon>Cyclocybe</taxon>
    </lineage>
</organism>
<sequence>MMDVPSVQPIAPDVGKIAGPLLIGYMLTWGLYGVLFVQMYLYHLAGSKDSALFQLLVCSLYAFQSAQTFLLSHSAFATFASGFGRVDLIDDIQYTWLAIPVMTSAMAFVVQNYFAHQIYKLSKSKTMPFLISLLSTTQLAGGIASGVIQHDVLIFSKFSERNVLIGTGIWNCPAVLCNIILSVCMAQQLLRNRSWKLAPAQTPLSIRLLVQSGAVVAVLAILNLILSFLPGEPPPTYWQATSCILAGGYTNTFLAGLNARIRIWHPDFTEESYYLDSASNYQHTEPRPTIRSALVFALDSRGALEQDMTRFEEEDEHLRR</sequence>
<name>A0A8S0XMI0_CYCAE</name>
<keyword evidence="1" id="KW-1133">Transmembrane helix</keyword>
<keyword evidence="1" id="KW-0472">Membrane</keyword>
<feature type="transmembrane region" description="Helical" evidence="1">
    <location>
        <begin position="53"/>
        <end position="76"/>
    </location>
</feature>
<feature type="transmembrane region" description="Helical" evidence="1">
    <location>
        <begin position="236"/>
        <end position="257"/>
    </location>
</feature>